<dbReference type="Gene3D" id="3.80.10.10">
    <property type="entry name" value="Ribonuclease Inhibitor"/>
    <property type="match status" value="1"/>
</dbReference>
<dbReference type="OrthoDB" id="2788229at2759"/>
<organism evidence="2 3">
    <name type="scientific">Phanerochaete sordida</name>
    <dbReference type="NCBI Taxonomy" id="48140"/>
    <lineage>
        <taxon>Eukaryota</taxon>
        <taxon>Fungi</taxon>
        <taxon>Dikarya</taxon>
        <taxon>Basidiomycota</taxon>
        <taxon>Agaricomycotina</taxon>
        <taxon>Agaricomycetes</taxon>
        <taxon>Polyporales</taxon>
        <taxon>Phanerochaetaceae</taxon>
        <taxon>Phanerochaete</taxon>
    </lineage>
</organism>
<gene>
    <name evidence="2" type="ORF">PsYK624_130890</name>
</gene>
<dbReference type="EMBL" id="BPQB01000065">
    <property type="protein sequence ID" value="GJE96881.1"/>
    <property type="molecule type" value="Genomic_DNA"/>
</dbReference>
<proteinExistence type="predicted"/>
<feature type="region of interest" description="Disordered" evidence="1">
    <location>
        <begin position="299"/>
        <end position="359"/>
    </location>
</feature>
<dbReference type="InterPro" id="IPR032675">
    <property type="entry name" value="LRR_dom_sf"/>
</dbReference>
<reference evidence="2 3" key="1">
    <citation type="submission" date="2021-08" db="EMBL/GenBank/DDBJ databases">
        <title>Draft Genome Sequence of Phanerochaete sordida strain YK-624.</title>
        <authorList>
            <person name="Mori T."/>
            <person name="Dohra H."/>
            <person name="Suzuki T."/>
            <person name="Kawagishi H."/>
            <person name="Hirai H."/>
        </authorList>
    </citation>
    <scope>NUCLEOTIDE SEQUENCE [LARGE SCALE GENOMIC DNA]</scope>
    <source>
        <strain evidence="2 3">YK-624</strain>
    </source>
</reference>
<evidence type="ECO:0008006" key="4">
    <source>
        <dbReference type="Google" id="ProtNLM"/>
    </source>
</evidence>
<sequence length="478" mass="52509">MSSGRLPQELSDIILEDLREDKEALQRCSLVSKAWSTTSSSLLFERFRWPPCRIERTVTWVPDAVNRFCDDISGCEDALAFLVDILETSLRLRSSIRDLHLATHANHCAHKNSNGTSLFCTYTQILPLLPRLRSLSVLTWGAPAPNGIAEVPLPLHAHSIEELGISCAFESLPTLLSPFRHISALSVTCPGGPNTDETRAPQGNGLIEIHSIRVLCWDVPTLSVLRGIVNFQSVRSLKVSYAPSVTEPALGSLIQAMPALESLRYRYVDSSAAPFDTPGCLRLRSVGVGGHLLALAVVPREEQEDDVEEEADGDAEAGTPAVEDGDDEDEDEVGNEERRNLGDAGATKDEDEDVNAIQGGGLGRCEWESILRDLHILVTDVTEEITITLNIDETYTSDDASDPDDVEDIARALRKAFSLLDWDGLQSIVRQNPNLRSLRISVDYGGFLEPEECVDIFRKVFTKPLSEAVIAKITVDRA</sequence>
<dbReference type="AlphaFoldDB" id="A0A9P3LIU1"/>
<feature type="compositionally biased region" description="Acidic residues" evidence="1">
    <location>
        <begin position="302"/>
        <end position="315"/>
    </location>
</feature>
<feature type="compositionally biased region" description="Acidic residues" evidence="1">
    <location>
        <begin position="323"/>
        <end position="334"/>
    </location>
</feature>
<keyword evidence="3" id="KW-1185">Reference proteome</keyword>
<dbReference type="Proteomes" id="UP000703269">
    <property type="component" value="Unassembled WGS sequence"/>
</dbReference>
<accession>A0A9P3LIU1</accession>
<evidence type="ECO:0000313" key="2">
    <source>
        <dbReference type="EMBL" id="GJE96881.1"/>
    </source>
</evidence>
<comment type="caution">
    <text evidence="2">The sequence shown here is derived from an EMBL/GenBank/DDBJ whole genome shotgun (WGS) entry which is preliminary data.</text>
</comment>
<protein>
    <recommendedName>
        <fullName evidence="4">F-box domain-containing protein</fullName>
    </recommendedName>
</protein>
<evidence type="ECO:0000256" key="1">
    <source>
        <dbReference type="SAM" id="MobiDB-lite"/>
    </source>
</evidence>
<evidence type="ECO:0000313" key="3">
    <source>
        <dbReference type="Proteomes" id="UP000703269"/>
    </source>
</evidence>
<name>A0A9P3LIU1_9APHY</name>